<accession>A0ACA9LUI3</accession>
<reference evidence="1" key="1">
    <citation type="submission" date="2021-06" db="EMBL/GenBank/DDBJ databases">
        <authorList>
            <person name="Kallberg Y."/>
            <person name="Tangrot J."/>
            <person name="Rosling A."/>
        </authorList>
    </citation>
    <scope>NUCLEOTIDE SEQUENCE</scope>
    <source>
        <strain evidence="1">CL356</strain>
    </source>
</reference>
<evidence type="ECO:0000313" key="1">
    <source>
        <dbReference type="EMBL" id="CAG8545122.1"/>
    </source>
</evidence>
<dbReference type="Proteomes" id="UP000789525">
    <property type="component" value="Unassembled WGS sequence"/>
</dbReference>
<organism evidence="1 2">
    <name type="scientific">Acaulospora colombiana</name>
    <dbReference type="NCBI Taxonomy" id="27376"/>
    <lineage>
        <taxon>Eukaryota</taxon>
        <taxon>Fungi</taxon>
        <taxon>Fungi incertae sedis</taxon>
        <taxon>Mucoromycota</taxon>
        <taxon>Glomeromycotina</taxon>
        <taxon>Glomeromycetes</taxon>
        <taxon>Diversisporales</taxon>
        <taxon>Acaulosporaceae</taxon>
        <taxon>Acaulospora</taxon>
    </lineage>
</organism>
<evidence type="ECO:0000313" key="2">
    <source>
        <dbReference type="Proteomes" id="UP000789525"/>
    </source>
</evidence>
<keyword evidence="2" id="KW-1185">Reference proteome</keyword>
<dbReference type="EMBL" id="CAJVPT010007815">
    <property type="protein sequence ID" value="CAG8545122.1"/>
    <property type="molecule type" value="Genomic_DNA"/>
</dbReference>
<name>A0ACA9LUI3_9GLOM</name>
<comment type="caution">
    <text evidence="1">The sequence shown here is derived from an EMBL/GenBank/DDBJ whole genome shotgun (WGS) entry which is preliminary data.</text>
</comment>
<feature type="non-terminal residue" evidence="1">
    <location>
        <position position="1"/>
    </location>
</feature>
<protein>
    <submittedName>
        <fullName evidence="1">1279_t:CDS:1</fullName>
    </submittedName>
</protein>
<gene>
    <name evidence="1" type="ORF">ACOLOM_LOCUS4622</name>
</gene>
<sequence>QISTRTRLASKDVLSPSITGRDMKRDVSFKAFPFKNIALLRRGGN</sequence>
<proteinExistence type="predicted"/>